<dbReference type="GO" id="GO:0016042">
    <property type="term" value="P:lipid catabolic process"/>
    <property type="evidence" value="ECO:0007669"/>
    <property type="project" value="UniProtKB-UniRule"/>
</dbReference>
<dbReference type="PROSITE" id="PS51635">
    <property type="entry name" value="PNPLA"/>
    <property type="match status" value="1"/>
</dbReference>
<evidence type="ECO:0000256" key="1">
    <source>
        <dbReference type="ARBA" id="ARBA00023098"/>
    </source>
</evidence>
<name>A0A8J2X7P2_9STRA</name>
<dbReference type="Gene3D" id="3.40.1090.10">
    <property type="entry name" value="Cytosolic phospholipase A2 catalytic domain"/>
    <property type="match status" value="1"/>
</dbReference>
<reference evidence="5" key="1">
    <citation type="submission" date="2021-11" db="EMBL/GenBank/DDBJ databases">
        <authorList>
            <consortium name="Genoscope - CEA"/>
            <person name="William W."/>
        </authorList>
    </citation>
    <scope>NUCLEOTIDE SEQUENCE</scope>
</reference>
<feature type="active site" description="Proton acceptor" evidence="2">
    <location>
        <position position="174"/>
    </location>
</feature>
<comment type="caution">
    <text evidence="5">The sequence shown here is derived from an EMBL/GenBank/DDBJ whole genome shotgun (WGS) entry which is preliminary data.</text>
</comment>
<organism evidence="5 6">
    <name type="scientific">Pelagomonas calceolata</name>
    <dbReference type="NCBI Taxonomy" id="35677"/>
    <lineage>
        <taxon>Eukaryota</taxon>
        <taxon>Sar</taxon>
        <taxon>Stramenopiles</taxon>
        <taxon>Ochrophyta</taxon>
        <taxon>Pelagophyceae</taxon>
        <taxon>Pelagomonadales</taxon>
        <taxon>Pelagomonadaceae</taxon>
        <taxon>Pelagomonas</taxon>
    </lineage>
</organism>
<evidence type="ECO:0000313" key="5">
    <source>
        <dbReference type="EMBL" id="CAH0380300.1"/>
    </source>
</evidence>
<dbReference type="Proteomes" id="UP000789595">
    <property type="component" value="Unassembled WGS sequence"/>
</dbReference>
<evidence type="ECO:0000256" key="2">
    <source>
        <dbReference type="PROSITE-ProRule" id="PRU01161"/>
    </source>
</evidence>
<dbReference type="InterPro" id="IPR002641">
    <property type="entry name" value="PNPLA_dom"/>
</dbReference>
<keyword evidence="1 2" id="KW-0443">Lipid metabolism</keyword>
<feature type="active site" description="Nucleophile" evidence="2">
    <location>
        <position position="58"/>
    </location>
</feature>
<feature type="short sequence motif" description="GXSXG" evidence="2">
    <location>
        <begin position="56"/>
        <end position="60"/>
    </location>
</feature>
<dbReference type="InterPro" id="IPR016035">
    <property type="entry name" value="Acyl_Trfase/lysoPLipase"/>
</dbReference>
<dbReference type="SUPFAM" id="SSF52151">
    <property type="entry name" value="FabD/lysophospholipase-like"/>
    <property type="match status" value="1"/>
</dbReference>
<keyword evidence="2" id="KW-0378">Hydrolase</keyword>
<feature type="transmembrane region" description="Helical" evidence="3">
    <location>
        <begin position="20"/>
        <end position="39"/>
    </location>
</feature>
<feature type="domain" description="PNPLA" evidence="4">
    <location>
        <begin position="20"/>
        <end position="187"/>
    </location>
</feature>
<keyword evidence="3" id="KW-1133">Transmembrane helix</keyword>
<keyword evidence="3" id="KW-0472">Membrane</keyword>
<dbReference type="AlphaFoldDB" id="A0A8J2X7P2"/>
<evidence type="ECO:0000256" key="3">
    <source>
        <dbReference type="SAM" id="Phobius"/>
    </source>
</evidence>
<gene>
    <name evidence="5" type="ORF">PECAL_6P19420</name>
</gene>
<feature type="transmembrane region" description="Helical" evidence="3">
    <location>
        <begin position="51"/>
        <end position="71"/>
    </location>
</feature>
<evidence type="ECO:0000313" key="6">
    <source>
        <dbReference type="Proteomes" id="UP000789595"/>
    </source>
</evidence>
<dbReference type="GO" id="GO:0016787">
    <property type="term" value="F:hydrolase activity"/>
    <property type="evidence" value="ECO:0007669"/>
    <property type="project" value="UniProtKB-UniRule"/>
</dbReference>
<keyword evidence="2" id="KW-0442">Lipid degradation</keyword>
<protein>
    <recommendedName>
        <fullName evidence="4">PNPLA domain-containing protein</fullName>
    </recommendedName>
</protein>
<sequence>MAADAPQTLREWLREGSFSLALSQGFCCFPALAGALLAIEEALDVPLRRKVHAVSGSSGGAIVAAFVAAGHSVRSLGPRVSALSPNELMDPIGDSGLLRGGLCAGAKTKRALSENLGANDFSDLRIDFAASALRLDRLRLERVDSGDCSAAVVASCAVPGLFAPQRLPSGLYADFAVLLDPCGEFALPSLPPSGRLLSLVAGDWNPRCWAEASPSRLPRRLGGDAVVVSLRVSGVSRVWPWAIRRLGARAHRESYLAVHAALDRPLDAGREPRHFRVEAVPPS</sequence>
<comment type="caution">
    <text evidence="2">Lacks conserved residue(s) required for the propagation of feature annotation.</text>
</comment>
<dbReference type="EMBL" id="CAKKNE010000006">
    <property type="protein sequence ID" value="CAH0380300.1"/>
    <property type="molecule type" value="Genomic_DNA"/>
</dbReference>
<proteinExistence type="predicted"/>
<dbReference type="Pfam" id="PF01734">
    <property type="entry name" value="Patatin"/>
    <property type="match status" value="1"/>
</dbReference>
<keyword evidence="3" id="KW-0812">Transmembrane</keyword>
<keyword evidence="6" id="KW-1185">Reference proteome</keyword>
<accession>A0A8J2X7P2</accession>
<evidence type="ECO:0000259" key="4">
    <source>
        <dbReference type="PROSITE" id="PS51635"/>
    </source>
</evidence>